<dbReference type="KEGG" id="mant:BHD05_03640"/>
<evidence type="ECO:0008006" key="3">
    <source>
        <dbReference type="Google" id="ProtNLM"/>
    </source>
</evidence>
<gene>
    <name evidence="1" type="ORF">BHD05_03640</name>
</gene>
<sequence>MSVVATLAWVDATEPNEEEVNDAASSLAVVPEAFDDPRSVSLTLDRTQSEPIRASAAGIITSFDCTTGGSWTSGTAPLAIDGTPRLLLYTEVPLWRDLFGGERGADVDALQRSLSSLGFATDTTGVFDFATREALSDLYASVGVERLGQLNRELVMWAPSPEIGIASCTAGLGLTVPQGAPVLERPPILTVVRLSSVPEGLVPGGRIVQFGTVTAPVTDDGQILDPTVLDKIRSDPAVTATAASAEPIPLGATYRLAEPIEVVAVPPSSLTNIAGSAACITSGGESFTVEILASLLGSTLVRPTGADLPEEVDVPGNAQVPCG</sequence>
<accession>A0A7L5AFX2</accession>
<keyword evidence="2" id="KW-1185">Reference proteome</keyword>
<organism evidence="1 2">
    <name type="scientific">Marisediminicola antarctica</name>
    <dbReference type="NCBI Taxonomy" id="674079"/>
    <lineage>
        <taxon>Bacteria</taxon>
        <taxon>Bacillati</taxon>
        <taxon>Actinomycetota</taxon>
        <taxon>Actinomycetes</taxon>
        <taxon>Micrococcales</taxon>
        <taxon>Microbacteriaceae</taxon>
        <taxon>Marisediminicola</taxon>
    </lineage>
</organism>
<protein>
    <recommendedName>
        <fullName evidence="3">Peptidoglycan binding-like domain-containing protein</fullName>
    </recommendedName>
</protein>
<name>A0A7L5AFX2_9MICO</name>
<evidence type="ECO:0000313" key="2">
    <source>
        <dbReference type="Proteomes" id="UP000464507"/>
    </source>
</evidence>
<evidence type="ECO:0000313" key="1">
    <source>
        <dbReference type="EMBL" id="QHO68866.1"/>
    </source>
</evidence>
<dbReference type="Proteomes" id="UP000464507">
    <property type="component" value="Chromosome"/>
</dbReference>
<dbReference type="SUPFAM" id="SSF47090">
    <property type="entry name" value="PGBD-like"/>
    <property type="match status" value="1"/>
</dbReference>
<dbReference type="EMBL" id="CP017146">
    <property type="protein sequence ID" value="QHO68866.1"/>
    <property type="molecule type" value="Genomic_DNA"/>
</dbReference>
<dbReference type="RefSeq" id="WP_161885229.1">
    <property type="nucleotide sequence ID" value="NZ_CP017146.1"/>
</dbReference>
<proteinExistence type="predicted"/>
<dbReference type="OrthoDB" id="3238883at2"/>
<dbReference type="InterPro" id="IPR036365">
    <property type="entry name" value="PGBD-like_sf"/>
</dbReference>
<dbReference type="AlphaFoldDB" id="A0A7L5AFX2"/>
<reference evidence="1 2" key="1">
    <citation type="submission" date="2016-09" db="EMBL/GenBank/DDBJ databases">
        <title>Complete genome sequence of microbes from the polar regions.</title>
        <authorList>
            <person name="Liao L."/>
            <person name="Chen B."/>
        </authorList>
    </citation>
    <scope>NUCLEOTIDE SEQUENCE [LARGE SCALE GENOMIC DNA]</scope>
    <source>
        <strain evidence="1 2">ZS314</strain>
    </source>
</reference>